<accession>A0ABX7B6X1</accession>
<dbReference type="InterPro" id="IPR012430">
    <property type="entry name" value="TMEM43_fam"/>
</dbReference>
<keyword evidence="1" id="KW-1133">Transmembrane helix</keyword>
<dbReference type="Pfam" id="PF07787">
    <property type="entry name" value="TMEM43"/>
    <property type="match status" value="1"/>
</dbReference>
<dbReference type="RefSeq" id="WP_201075791.1">
    <property type="nucleotide sequence ID" value="NZ_CP067420.1"/>
</dbReference>
<evidence type="ECO:0000313" key="3">
    <source>
        <dbReference type="Proteomes" id="UP000595197"/>
    </source>
</evidence>
<keyword evidence="1" id="KW-0472">Membrane</keyword>
<feature type="transmembrane region" description="Helical" evidence="1">
    <location>
        <begin position="296"/>
        <end position="317"/>
    </location>
</feature>
<sequence>MVLFMAASVAFLFLSFVLVSIHAWFYTDAAVRAAHVGTLQSLLASDEPARPNSDLAGRVVYVRGTAAASQPITDTSLGVTFERALAVQRIVERYRSGRKTGWIPEETQYIPSPGARLDGWALTEALLAAAPSALETLRPGEDYQPPTGMVLSDSDSYGVFQPSGKAQSSDPVYRPAAGDRRVVYRVLRDGPLSVIAAVDKSGHGLVPLRMDQDDLALVAKGSVDAAAIIDDALEDANAARVEATLWALAAGWAVFMIPAFWAPMRRWIGLTLVPLAGVMATLGAAMAAAVPGGLGGSFFAGQAVATGYVLLVGLLAWRRGTLR</sequence>
<feature type="transmembrane region" description="Helical" evidence="1">
    <location>
        <begin position="268"/>
        <end position="290"/>
    </location>
</feature>
<organism evidence="2 3">
    <name type="scientific">Skermanella cutis</name>
    <dbReference type="NCBI Taxonomy" id="2775420"/>
    <lineage>
        <taxon>Bacteria</taxon>
        <taxon>Pseudomonadati</taxon>
        <taxon>Pseudomonadota</taxon>
        <taxon>Alphaproteobacteria</taxon>
        <taxon>Rhodospirillales</taxon>
        <taxon>Azospirillaceae</taxon>
        <taxon>Skermanella</taxon>
    </lineage>
</organism>
<dbReference type="EMBL" id="CP067420">
    <property type="protein sequence ID" value="QQP89495.1"/>
    <property type="molecule type" value="Genomic_DNA"/>
</dbReference>
<proteinExistence type="predicted"/>
<keyword evidence="1" id="KW-0812">Transmembrane</keyword>
<gene>
    <name evidence="2" type="ORF">IGS68_26580</name>
</gene>
<evidence type="ECO:0000313" key="2">
    <source>
        <dbReference type="EMBL" id="QQP89495.1"/>
    </source>
</evidence>
<evidence type="ECO:0000256" key="1">
    <source>
        <dbReference type="SAM" id="Phobius"/>
    </source>
</evidence>
<name>A0ABX7B6X1_9PROT</name>
<dbReference type="Proteomes" id="UP000595197">
    <property type="component" value="Chromosome"/>
</dbReference>
<reference evidence="2" key="1">
    <citation type="submission" date="2021-02" db="EMBL/GenBank/DDBJ databases">
        <title>Skermanella TT6 skin isolate.</title>
        <authorList>
            <person name="Lee K."/>
            <person name="Ganzorig M."/>
        </authorList>
    </citation>
    <scope>NUCLEOTIDE SEQUENCE</scope>
    <source>
        <strain evidence="2">TT6</strain>
    </source>
</reference>
<protein>
    <submittedName>
        <fullName evidence="2">Uncharacterized protein</fullName>
    </submittedName>
</protein>
<keyword evidence="3" id="KW-1185">Reference proteome</keyword>